<dbReference type="EMBL" id="JARGDH010000004">
    <property type="protein sequence ID" value="KAL0271170.1"/>
    <property type="molecule type" value="Genomic_DNA"/>
</dbReference>
<accession>A0AAW2HMZ5</accession>
<dbReference type="Pfam" id="PF04265">
    <property type="entry name" value="TPK_B1_binding"/>
    <property type="match status" value="1"/>
</dbReference>
<dbReference type="InterPro" id="IPR036759">
    <property type="entry name" value="TPK_catalytic_sf"/>
</dbReference>
<dbReference type="CDD" id="cd07995">
    <property type="entry name" value="TPK"/>
    <property type="match status" value="1"/>
</dbReference>
<evidence type="ECO:0000256" key="4">
    <source>
        <dbReference type="ARBA" id="ARBA00022840"/>
    </source>
</evidence>
<dbReference type="SMART" id="SM00983">
    <property type="entry name" value="TPK_B1_binding"/>
    <property type="match status" value="1"/>
</dbReference>
<dbReference type="GO" id="GO:0016301">
    <property type="term" value="F:kinase activity"/>
    <property type="evidence" value="ECO:0007669"/>
    <property type="project" value="UniProtKB-KW"/>
</dbReference>
<gene>
    <name evidence="6" type="ORF">PYX00_008353</name>
</gene>
<dbReference type="GO" id="GO:0005524">
    <property type="term" value="F:ATP binding"/>
    <property type="evidence" value="ECO:0007669"/>
    <property type="project" value="UniProtKB-KW"/>
</dbReference>
<evidence type="ECO:0000256" key="3">
    <source>
        <dbReference type="ARBA" id="ARBA00022777"/>
    </source>
</evidence>
<feature type="domain" description="Thiamin pyrophosphokinase thiamin-binding" evidence="5">
    <location>
        <begin position="177"/>
        <end position="245"/>
    </location>
</feature>
<dbReference type="SUPFAM" id="SSF63999">
    <property type="entry name" value="Thiamin pyrophosphokinase, catalytic domain"/>
    <property type="match status" value="1"/>
</dbReference>
<dbReference type="AlphaFoldDB" id="A0AAW2HMZ5"/>
<dbReference type="GO" id="GO:0006772">
    <property type="term" value="P:thiamine metabolic process"/>
    <property type="evidence" value="ECO:0007669"/>
    <property type="project" value="InterPro"/>
</dbReference>
<dbReference type="NCBIfam" id="TIGR01378">
    <property type="entry name" value="thi_PPkinase"/>
    <property type="match status" value="1"/>
</dbReference>
<evidence type="ECO:0000256" key="1">
    <source>
        <dbReference type="ARBA" id="ARBA00022679"/>
    </source>
</evidence>
<dbReference type="InterPro" id="IPR007371">
    <property type="entry name" value="TPK_catalytic"/>
</dbReference>
<dbReference type="GO" id="GO:0030975">
    <property type="term" value="F:thiamine binding"/>
    <property type="evidence" value="ECO:0007669"/>
    <property type="project" value="InterPro"/>
</dbReference>
<dbReference type="GO" id="GO:0004788">
    <property type="term" value="F:thiamine diphosphokinase activity"/>
    <property type="evidence" value="ECO:0007669"/>
    <property type="project" value="InterPro"/>
</dbReference>
<keyword evidence="2" id="KW-0547">Nucleotide-binding</keyword>
<sequence length="256" mass="29028">MNEEMQWNVSNILGRDTCKTPYCIIVLNQPILSEPGLIRSLWKNANLRLTVDGGTNRWLKFIETNSAQDLPLPDCITGDFDSITQRTRDYFRGKLVEFVETPDQDATDFTKALKHAQLLMEKKKLQVNRILVLVTNSGRVDHIMANLETLHTSKRFLKSIPVILISSNSLTWLLPGGKNHTICVPEEFVSNQYSVGLIPLLGPTKVTTSGLKWDLDDGRLAFGELVSTSNTYNQNVIRCRSDRDLIWTVQYSTEDD</sequence>
<dbReference type="InterPro" id="IPR036371">
    <property type="entry name" value="TPK_B1-bd_sf"/>
</dbReference>
<evidence type="ECO:0000259" key="5">
    <source>
        <dbReference type="SMART" id="SM00983"/>
    </source>
</evidence>
<dbReference type="Gene3D" id="3.40.50.10240">
    <property type="entry name" value="Thiamin pyrophosphokinase, catalytic domain"/>
    <property type="match status" value="1"/>
</dbReference>
<comment type="caution">
    <text evidence="6">The sequence shown here is derived from an EMBL/GenBank/DDBJ whole genome shotgun (WGS) entry which is preliminary data.</text>
</comment>
<dbReference type="Pfam" id="PF04263">
    <property type="entry name" value="TPK_catalytic"/>
    <property type="match status" value="1"/>
</dbReference>
<dbReference type="GO" id="GO:0009229">
    <property type="term" value="P:thiamine diphosphate biosynthetic process"/>
    <property type="evidence" value="ECO:0007669"/>
    <property type="project" value="InterPro"/>
</dbReference>
<keyword evidence="3" id="KW-0418">Kinase</keyword>
<keyword evidence="1" id="KW-0808">Transferase</keyword>
<dbReference type="PANTHER" id="PTHR13622:SF8">
    <property type="entry name" value="THIAMIN PYROPHOSPHOKINASE 1"/>
    <property type="match status" value="1"/>
</dbReference>
<reference evidence="6" key="1">
    <citation type="journal article" date="2024" name="Gigascience">
        <title>Chromosome-level genome of the poultry shaft louse Menopon gallinae provides insight into the host-switching and adaptive evolution of parasitic lice.</title>
        <authorList>
            <person name="Xu Y."/>
            <person name="Ma L."/>
            <person name="Liu S."/>
            <person name="Liang Y."/>
            <person name="Liu Q."/>
            <person name="He Z."/>
            <person name="Tian L."/>
            <person name="Duan Y."/>
            <person name="Cai W."/>
            <person name="Li H."/>
            <person name="Song F."/>
        </authorList>
    </citation>
    <scope>NUCLEOTIDE SEQUENCE</scope>
    <source>
        <strain evidence="6">Cailab_2023a</strain>
    </source>
</reference>
<protein>
    <recommendedName>
        <fullName evidence="5">Thiamin pyrophosphokinase thiamin-binding domain-containing protein</fullName>
    </recommendedName>
</protein>
<proteinExistence type="predicted"/>
<dbReference type="InterPro" id="IPR006282">
    <property type="entry name" value="Thi_PPkinase"/>
</dbReference>
<dbReference type="FunFam" id="2.60.120.320:FF:000001">
    <property type="entry name" value="Thiamine pyrophosphokinase"/>
    <property type="match status" value="1"/>
</dbReference>
<name>A0AAW2HMZ5_9NEOP</name>
<evidence type="ECO:0000256" key="2">
    <source>
        <dbReference type="ARBA" id="ARBA00022741"/>
    </source>
</evidence>
<organism evidence="6">
    <name type="scientific">Menopon gallinae</name>
    <name type="common">poultry shaft louse</name>
    <dbReference type="NCBI Taxonomy" id="328185"/>
    <lineage>
        <taxon>Eukaryota</taxon>
        <taxon>Metazoa</taxon>
        <taxon>Ecdysozoa</taxon>
        <taxon>Arthropoda</taxon>
        <taxon>Hexapoda</taxon>
        <taxon>Insecta</taxon>
        <taxon>Pterygota</taxon>
        <taxon>Neoptera</taxon>
        <taxon>Paraneoptera</taxon>
        <taxon>Psocodea</taxon>
        <taxon>Troctomorpha</taxon>
        <taxon>Phthiraptera</taxon>
        <taxon>Amblycera</taxon>
        <taxon>Menoponidae</taxon>
        <taxon>Menopon</taxon>
    </lineage>
</organism>
<dbReference type="PANTHER" id="PTHR13622">
    <property type="entry name" value="THIAMIN PYROPHOSPHOKINASE"/>
    <property type="match status" value="1"/>
</dbReference>
<dbReference type="Gene3D" id="2.60.120.320">
    <property type="entry name" value="Thiamin pyrophosphokinase, thiamin-binding domain"/>
    <property type="match status" value="1"/>
</dbReference>
<dbReference type="SUPFAM" id="SSF63862">
    <property type="entry name" value="Thiamin pyrophosphokinase, substrate-binding domain"/>
    <property type="match status" value="1"/>
</dbReference>
<keyword evidence="4" id="KW-0067">ATP-binding</keyword>
<evidence type="ECO:0000313" key="6">
    <source>
        <dbReference type="EMBL" id="KAL0271170.1"/>
    </source>
</evidence>
<dbReference type="InterPro" id="IPR007373">
    <property type="entry name" value="Thiamin_PyroPKinase_B1-bd"/>
</dbReference>